<gene>
    <name evidence="6" type="ORF">GCM10009765_56810</name>
</gene>
<keyword evidence="3" id="KW-0804">Transcription</keyword>
<organism evidence="6 7">
    <name type="scientific">Fodinicola feengrottensis</name>
    <dbReference type="NCBI Taxonomy" id="435914"/>
    <lineage>
        <taxon>Bacteria</taxon>
        <taxon>Bacillati</taxon>
        <taxon>Actinomycetota</taxon>
        <taxon>Actinomycetes</taxon>
        <taxon>Mycobacteriales</taxon>
        <taxon>Fodinicola</taxon>
    </lineage>
</organism>
<dbReference type="EMBL" id="BAAANY010000023">
    <property type="protein sequence ID" value="GAA1700040.1"/>
    <property type="molecule type" value="Genomic_DNA"/>
</dbReference>
<proteinExistence type="predicted"/>
<evidence type="ECO:0000256" key="4">
    <source>
        <dbReference type="PROSITE-ProRule" id="PRU00335"/>
    </source>
</evidence>
<keyword evidence="2 4" id="KW-0238">DNA-binding</keyword>
<dbReference type="PANTHER" id="PTHR30055">
    <property type="entry name" value="HTH-TYPE TRANSCRIPTIONAL REGULATOR RUTR"/>
    <property type="match status" value="1"/>
</dbReference>
<evidence type="ECO:0000256" key="3">
    <source>
        <dbReference type="ARBA" id="ARBA00023163"/>
    </source>
</evidence>
<name>A0ABN2I8H3_9ACTN</name>
<keyword evidence="7" id="KW-1185">Reference proteome</keyword>
<dbReference type="Proteomes" id="UP001500618">
    <property type="component" value="Unassembled WGS sequence"/>
</dbReference>
<protein>
    <recommendedName>
        <fullName evidence="5">HTH tetR-type domain-containing protein</fullName>
    </recommendedName>
</protein>
<dbReference type="InterPro" id="IPR009057">
    <property type="entry name" value="Homeodomain-like_sf"/>
</dbReference>
<dbReference type="SUPFAM" id="SSF46689">
    <property type="entry name" value="Homeodomain-like"/>
    <property type="match status" value="1"/>
</dbReference>
<comment type="caution">
    <text evidence="6">The sequence shown here is derived from an EMBL/GenBank/DDBJ whole genome shotgun (WGS) entry which is preliminary data.</text>
</comment>
<evidence type="ECO:0000259" key="5">
    <source>
        <dbReference type="PROSITE" id="PS50977"/>
    </source>
</evidence>
<dbReference type="Gene3D" id="1.10.357.10">
    <property type="entry name" value="Tetracycline Repressor, domain 2"/>
    <property type="match status" value="1"/>
</dbReference>
<dbReference type="Pfam" id="PF00440">
    <property type="entry name" value="TetR_N"/>
    <property type="match status" value="1"/>
</dbReference>
<dbReference type="PROSITE" id="PS50977">
    <property type="entry name" value="HTH_TETR_2"/>
    <property type="match status" value="1"/>
</dbReference>
<keyword evidence="1" id="KW-0805">Transcription regulation</keyword>
<sequence>MACAIDLVAQSGYAQASVSKIAERAGVAKSAVLYYFDGKEELLHALITEIFLTAVPVMVPAVEAESTAVGKLGAYVRSNGEFIATHRNHALAMLEIWTSYRSPAGQRLDEVMAASVADRPPVGDLAALDPAPILELGQRNHEFRAFSVPAMAIAVRQAVDGAVLHLSRNPDFDVRGYCEELVTTFDLATRRQQ</sequence>
<evidence type="ECO:0000313" key="7">
    <source>
        <dbReference type="Proteomes" id="UP001500618"/>
    </source>
</evidence>
<evidence type="ECO:0000313" key="6">
    <source>
        <dbReference type="EMBL" id="GAA1700040.1"/>
    </source>
</evidence>
<dbReference type="PANTHER" id="PTHR30055:SF234">
    <property type="entry name" value="HTH-TYPE TRANSCRIPTIONAL REGULATOR BETI"/>
    <property type="match status" value="1"/>
</dbReference>
<feature type="domain" description="HTH tetR-type" evidence="5">
    <location>
        <begin position="1"/>
        <end position="54"/>
    </location>
</feature>
<evidence type="ECO:0000256" key="1">
    <source>
        <dbReference type="ARBA" id="ARBA00023015"/>
    </source>
</evidence>
<dbReference type="InterPro" id="IPR001647">
    <property type="entry name" value="HTH_TetR"/>
</dbReference>
<evidence type="ECO:0000256" key="2">
    <source>
        <dbReference type="ARBA" id="ARBA00023125"/>
    </source>
</evidence>
<dbReference type="Gene3D" id="1.10.10.60">
    <property type="entry name" value="Homeodomain-like"/>
    <property type="match status" value="1"/>
</dbReference>
<reference evidence="6 7" key="1">
    <citation type="journal article" date="2019" name="Int. J. Syst. Evol. Microbiol.">
        <title>The Global Catalogue of Microorganisms (GCM) 10K type strain sequencing project: providing services to taxonomists for standard genome sequencing and annotation.</title>
        <authorList>
            <consortium name="The Broad Institute Genomics Platform"/>
            <consortium name="The Broad Institute Genome Sequencing Center for Infectious Disease"/>
            <person name="Wu L."/>
            <person name="Ma J."/>
        </authorList>
    </citation>
    <scope>NUCLEOTIDE SEQUENCE [LARGE SCALE GENOMIC DNA]</scope>
    <source>
        <strain evidence="6 7">JCM 14718</strain>
    </source>
</reference>
<feature type="DNA-binding region" description="H-T-H motif" evidence="4">
    <location>
        <begin position="17"/>
        <end position="36"/>
    </location>
</feature>
<dbReference type="InterPro" id="IPR050109">
    <property type="entry name" value="HTH-type_TetR-like_transc_reg"/>
</dbReference>
<accession>A0ABN2I8H3</accession>